<keyword evidence="3 15" id="KW-0547">Nucleotide-binding</keyword>
<comment type="similarity">
    <text evidence="1 15">Belongs to the helicase family. RecG subfamily.</text>
</comment>
<dbReference type="InterPro" id="IPR001650">
    <property type="entry name" value="Helicase_C-like"/>
</dbReference>
<dbReference type="InterPro" id="IPR011545">
    <property type="entry name" value="DEAD/DEAH_box_helicase_dom"/>
</dbReference>
<feature type="domain" description="Helicase C-terminal" evidence="17">
    <location>
        <begin position="465"/>
        <end position="621"/>
    </location>
</feature>
<dbReference type="GO" id="GO:0006310">
    <property type="term" value="P:DNA recombination"/>
    <property type="evidence" value="ECO:0007669"/>
    <property type="project" value="UniProtKB-UniRule"/>
</dbReference>
<evidence type="ECO:0000256" key="15">
    <source>
        <dbReference type="RuleBase" id="RU363016"/>
    </source>
</evidence>
<evidence type="ECO:0000256" key="9">
    <source>
        <dbReference type="ARBA" id="ARBA00023172"/>
    </source>
</evidence>
<reference evidence="18 19" key="1">
    <citation type="journal article" date="2018" name="Int. J. Syst. Evol. Microbiol.">
        <title>Mesosutterella multiformis gen. nov., sp. nov., a member of the family Sutterellaceae and Sutterella megalosphaeroides sp. nov., isolated from human faeces.</title>
        <authorList>
            <person name="Sakamoto M."/>
            <person name="Ikeyama N."/>
            <person name="Kunihiro T."/>
            <person name="Iino T."/>
            <person name="Yuki M."/>
            <person name="Ohkuma M."/>
        </authorList>
    </citation>
    <scope>NUCLEOTIDE SEQUENCE [LARGE SCALE GENOMIC DNA]</scope>
    <source>
        <strain evidence="18 19">4NBBH2</strain>
    </source>
</reference>
<dbReference type="InterPro" id="IPR047112">
    <property type="entry name" value="RecG/Mfd"/>
</dbReference>
<dbReference type="GO" id="GO:0043138">
    <property type="term" value="F:3'-5' DNA helicase activity"/>
    <property type="evidence" value="ECO:0007669"/>
    <property type="project" value="UniProtKB-EC"/>
</dbReference>
<accession>A0A401LH72</accession>
<evidence type="ECO:0000256" key="7">
    <source>
        <dbReference type="ARBA" id="ARBA00022840"/>
    </source>
</evidence>
<dbReference type="EMBL" id="BGZJ01000001">
    <property type="protein sequence ID" value="GBO93697.1"/>
    <property type="molecule type" value="Genomic_DNA"/>
</dbReference>
<evidence type="ECO:0000256" key="3">
    <source>
        <dbReference type="ARBA" id="ARBA00022741"/>
    </source>
</evidence>
<evidence type="ECO:0000256" key="10">
    <source>
        <dbReference type="ARBA" id="ARBA00023204"/>
    </source>
</evidence>
<evidence type="ECO:0000313" key="19">
    <source>
        <dbReference type="Proteomes" id="UP000266091"/>
    </source>
</evidence>
<keyword evidence="5 15" id="KW-0378">Hydrolase</keyword>
<evidence type="ECO:0000256" key="2">
    <source>
        <dbReference type="ARBA" id="ARBA00017846"/>
    </source>
</evidence>
<evidence type="ECO:0000256" key="8">
    <source>
        <dbReference type="ARBA" id="ARBA00023125"/>
    </source>
</evidence>
<dbReference type="CDD" id="cd17992">
    <property type="entry name" value="DEXHc_RecG"/>
    <property type="match status" value="1"/>
</dbReference>
<dbReference type="PANTHER" id="PTHR47964:SF1">
    <property type="entry name" value="ATP-DEPENDENT DNA HELICASE HOMOLOG RECG, CHLOROPLASTIC"/>
    <property type="match status" value="1"/>
</dbReference>
<dbReference type="NCBIfam" id="NF008166">
    <property type="entry name" value="PRK10917.1-4"/>
    <property type="match status" value="1"/>
</dbReference>
<evidence type="ECO:0000256" key="14">
    <source>
        <dbReference type="ARBA" id="ARBA00048988"/>
    </source>
</evidence>
<keyword evidence="19" id="KW-1185">Reference proteome</keyword>
<dbReference type="NCBIfam" id="TIGR00643">
    <property type="entry name" value="recG"/>
    <property type="match status" value="1"/>
</dbReference>
<dbReference type="SUPFAM" id="SSF50249">
    <property type="entry name" value="Nucleic acid-binding proteins"/>
    <property type="match status" value="1"/>
</dbReference>
<dbReference type="AlphaFoldDB" id="A0A388SBJ9"/>
<dbReference type="InterPro" id="IPR014001">
    <property type="entry name" value="Helicase_ATP-bd"/>
</dbReference>
<organism evidence="18 19">
    <name type="scientific">Mesosutterella multiformis</name>
    <dbReference type="NCBI Taxonomy" id="2259133"/>
    <lineage>
        <taxon>Bacteria</taxon>
        <taxon>Pseudomonadati</taxon>
        <taxon>Pseudomonadota</taxon>
        <taxon>Betaproteobacteria</taxon>
        <taxon>Burkholderiales</taxon>
        <taxon>Sutterellaceae</taxon>
        <taxon>Mesosutterella</taxon>
    </lineage>
</organism>
<keyword evidence="7 15" id="KW-0067">ATP-binding</keyword>
<evidence type="ECO:0000256" key="6">
    <source>
        <dbReference type="ARBA" id="ARBA00022806"/>
    </source>
</evidence>
<dbReference type="GO" id="GO:0016887">
    <property type="term" value="F:ATP hydrolysis activity"/>
    <property type="evidence" value="ECO:0007669"/>
    <property type="project" value="RHEA"/>
</dbReference>
<accession>A0A388SBJ9</accession>
<gene>
    <name evidence="18" type="primary">recG</name>
    <name evidence="18" type="ORF">MESMUL_10510</name>
</gene>
<comment type="catalytic activity">
    <reaction evidence="14 15">
        <text>ATP + H2O = ADP + phosphate + H(+)</text>
        <dbReference type="Rhea" id="RHEA:13065"/>
        <dbReference type="ChEBI" id="CHEBI:15377"/>
        <dbReference type="ChEBI" id="CHEBI:15378"/>
        <dbReference type="ChEBI" id="CHEBI:30616"/>
        <dbReference type="ChEBI" id="CHEBI:43474"/>
        <dbReference type="ChEBI" id="CHEBI:456216"/>
        <dbReference type="EC" id="5.6.2.4"/>
    </reaction>
</comment>
<dbReference type="InterPro" id="IPR033454">
    <property type="entry name" value="RecG_wedge"/>
</dbReference>
<dbReference type="OrthoDB" id="9804325at2"/>
<dbReference type="SMART" id="SM00490">
    <property type="entry name" value="HELICc"/>
    <property type="match status" value="1"/>
</dbReference>
<dbReference type="NCBIfam" id="NF008168">
    <property type="entry name" value="PRK10917.2-2"/>
    <property type="match status" value="1"/>
</dbReference>
<dbReference type="RefSeq" id="WP_116270023.1">
    <property type="nucleotide sequence ID" value="NZ_BGZJ01000001.1"/>
</dbReference>
<evidence type="ECO:0000256" key="1">
    <source>
        <dbReference type="ARBA" id="ARBA00007504"/>
    </source>
</evidence>
<keyword evidence="4 15" id="KW-0227">DNA damage</keyword>
<dbReference type="NCBIfam" id="NF008163">
    <property type="entry name" value="PRK10917.1-1"/>
    <property type="match status" value="1"/>
</dbReference>
<evidence type="ECO:0000256" key="5">
    <source>
        <dbReference type="ARBA" id="ARBA00022801"/>
    </source>
</evidence>
<evidence type="ECO:0000313" key="18">
    <source>
        <dbReference type="EMBL" id="GBO93697.1"/>
    </source>
</evidence>
<comment type="catalytic activity">
    <reaction evidence="12 15">
        <text>Couples ATP hydrolysis with the unwinding of duplex DNA by translocating in the 3'-5' direction.</text>
        <dbReference type="EC" id="5.6.2.4"/>
    </reaction>
</comment>
<dbReference type="InterPro" id="IPR012340">
    <property type="entry name" value="NA-bd_OB-fold"/>
</dbReference>
<dbReference type="PROSITE" id="PS51194">
    <property type="entry name" value="HELICASE_CTER"/>
    <property type="match status" value="1"/>
</dbReference>
<dbReference type="Gene3D" id="2.40.50.140">
    <property type="entry name" value="Nucleic acid-binding proteins"/>
    <property type="match status" value="1"/>
</dbReference>
<dbReference type="InterPro" id="IPR027417">
    <property type="entry name" value="P-loop_NTPase"/>
</dbReference>
<dbReference type="InterPro" id="IPR004609">
    <property type="entry name" value="ATP-dep_DNA_helicase_RecG"/>
</dbReference>
<feature type="domain" description="Helicase ATP-binding" evidence="16">
    <location>
        <begin position="278"/>
        <end position="442"/>
    </location>
</feature>
<keyword evidence="8" id="KW-0238">DNA-binding</keyword>
<proteinExistence type="inferred from homology"/>
<comment type="caution">
    <text evidence="18">The sequence shown here is derived from an EMBL/GenBank/DDBJ whole genome shotgun (WGS) entry which is preliminary data.</text>
</comment>
<dbReference type="EC" id="5.6.2.4" evidence="13 15"/>
<dbReference type="GO" id="GO:0003677">
    <property type="term" value="F:DNA binding"/>
    <property type="evidence" value="ECO:0007669"/>
    <property type="project" value="UniProtKB-KW"/>
</dbReference>
<dbReference type="Proteomes" id="UP000266091">
    <property type="component" value="Unassembled WGS sequence"/>
</dbReference>
<evidence type="ECO:0000259" key="16">
    <source>
        <dbReference type="PROSITE" id="PS51192"/>
    </source>
</evidence>
<keyword evidence="9 15" id="KW-0233">DNA recombination</keyword>
<evidence type="ECO:0000256" key="12">
    <source>
        <dbReference type="ARBA" id="ARBA00034617"/>
    </source>
</evidence>
<evidence type="ECO:0000256" key="11">
    <source>
        <dbReference type="ARBA" id="ARBA00023235"/>
    </source>
</evidence>
<dbReference type="Pfam" id="PF19833">
    <property type="entry name" value="RecG_dom3_C"/>
    <property type="match status" value="1"/>
</dbReference>
<dbReference type="Pfam" id="PF00271">
    <property type="entry name" value="Helicase_C"/>
    <property type="match status" value="1"/>
</dbReference>
<evidence type="ECO:0000256" key="13">
    <source>
        <dbReference type="ARBA" id="ARBA00034808"/>
    </source>
</evidence>
<sequence length="686" mass="75905">MPISTFRPRKKGEKLPPLKERLARIGLVNDWDYVLHLPLRYEDETAITPIADLVSGSPAQIEGVVIDERVSPRSLTAVVEDNTGVLQVRLIHFFPSQAQQLRVGARVRLYGEPRSGWNQTLEMVHPRIKRAVERTDDLPTTLTPVYPAGEGITQPWLRKRIARALLDVDLTDLLPESIRTKLRLPPLRDALQYLHHPPRGATLADLDTHSCPAWQRLKLDELLAQQITLRHSRVLRGKSVAPVLAEPKSGRITPDLIRGLPFRLTGAQARVWKEVGADLALPHPMNRLVQGDVGSGKTVIAALAACRAIECGYQAAIMAPTEILAEQHFRGISQWLEPLGIRIAFLTGHQKASERRAMLEDIASGRAQLAVGTHALIQDAVSFHKLGLAIIDEQHRFGVSQRLALRTAAADGLTPHLLMLSATPIPRTLAMSYLADFDVSVIDELPPGRQPVSTRIMPISRKPALIEGIGREVSRGHQAYWVCPLIEENEELDLTAAKETFEEIKSALPGVTVGLVHGELPQQEKDAVMQAFKAGEISLLVATTVIEVGVDVPNASTMVIEHAERFGLAQLHQLRGRIGRGSLKSWCILLYGEPLSENGKARLQVIRNTTDGFEIARKDLELRGPGEFLGARQSGVPMLRFASLEEDGELLDMARELGDEWLKNDPDTALRHAKRWFAGREGFLEA</sequence>
<keyword evidence="11" id="KW-0413">Isomerase</keyword>
<evidence type="ECO:0000259" key="17">
    <source>
        <dbReference type="PROSITE" id="PS51194"/>
    </source>
</evidence>
<dbReference type="GO" id="GO:0005524">
    <property type="term" value="F:ATP binding"/>
    <property type="evidence" value="ECO:0007669"/>
    <property type="project" value="UniProtKB-KW"/>
</dbReference>
<dbReference type="FunFam" id="3.40.50.300:FF:000391">
    <property type="entry name" value="ATP-dependent DNA helicase RecG"/>
    <property type="match status" value="1"/>
</dbReference>
<dbReference type="Pfam" id="PF00270">
    <property type="entry name" value="DEAD"/>
    <property type="match status" value="1"/>
</dbReference>
<keyword evidence="10 15" id="KW-0234">DNA repair</keyword>
<dbReference type="CDD" id="cd04488">
    <property type="entry name" value="RecG_wedge_OBF"/>
    <property type="match status" value="1"/>
</dbReference>
<dbReference type="SMART" id="SM00487">
    <property type="entry name" value="DEXDc"/>
    <property type="match status" value="1"/>
</dbReference>
<evidence type="ECO:0000256" key="4">
    <source>
        <dbReference type="ARBA" id="ARBA00022763"/>
    </source>
</evidence>
<name>A0A388SBJ9_9BURK</name>
<comment type="function">
    <text evidence="15">Plays a critical role in recombination and DNA repair. Helps process Holliday junction intermediates to mature products by catalyzing branch migration. Has replication fork regression activity, unwinds stalled or blocked replication forks to make a HJ that can be resolved. Has a DNA unwinding activity characteristic of a DNA helicase with 3'-5' polarity.</text>
</comment>
<dbReference type="Pfam" id="PF17191">
    <property type="entry name" value="RecG_wedge"/>
    <property type="match status" value="1"/>
</dbReference>
<protein>
    <recommendedName>
        <fullName evidence="2 15">ATP-dependent DNA helicase RecG</fullName>
        <ecNumber evidence="13 15">5.6.2.4</ecNumber>
    </recommendedName>
</protein>
<dbReference type="PROSITE" id="PS51192">
    <property type="entry name" value="HELICASE_ATP_BIND_1"/>
    <property type="match status" value="1"/>
</dbReference>
<dbReference type="InterPro" id="IPR045562">
    <property type="entry name" value="RecG_dom3_C"/>
</dbReference>
<dbReference type="SUPFAM" id="SSF52540">
    <property type="entry name" value="P-loop containing nucleoside triphosphate hydrolases"/>
    <property type="match status" value="1"/>
</dbReference>
<dbReference type="Gene3D" id="3.40.50.300">
    <property type="entry name" value="P-loop containing nucleotide triphosphate hydrolases"/>
    <property type="match status" value="2"/>
</dbReference>
<dbReference type="GO" id="GO:0006281">
    <property type="term" value="P:DNA repair"/>
    <property type="evidence" value="ECO:0007669"/>
    <property type="project" value="UniProtKB-UniRule"/>
</dbReference>
<dbReference type="PANTHER" id="PTHR47964">
    <property type="entry name" value="ATP-DEPENDENT DNA HELICASE HOMOLOG RECG, CHLOROPLASTIC"/>
    <property type="match status" value="1"/>
</dbReference>
<keyword evidence="6 15" id="KW-0347">Helicase</keyword>